<sequence length="58" mass="6543">MNHITVPLLNGIKPKNKMAAKKSVLFMFDDYIDPLARKILRRKRIEGVGASDQGDAIF</sequence>
<organism evidence="1 2">
    <name type="scientific">Syntrophus aciditrophicus (strain SB)</name>
    <dbReference type="NCBI Taxonomy" id="56780"/>
    <lineage>
        <taxon>Bacteria</taxon>
        <taxon>Pseudomonadati</taxon>
        <taxon>Thermodesulfobacteriota</taxon>
        <taxon>Syntrophia</taxon>
        <taxon>Syntrophales</taxon>
        <taxon>Syntrophaceae</taxon>
        <taxon>Syntrophus</taxon>
    </lineage>
</organism>
<keyword evidence="2" id="KW-1185">Reference proteome</keyword>
<proteinExistence type="predicted"/>
<dbReference type="EMBL" id="CP000252">
    <property type="protein sequence ID" value="ABC77938.1"/>
    <property type="molecule type" value="Genomic_DNA"/>
</dbReference>
<accession>Q2LV31</accession>
<dbReference type="InParanoid" id="Q2LV31"/>
<dbReference type="KEGG" id="sat:SYN_00650"/>
<gene>
    <name evidence="1" type="ORF">SYN_00650</name>
</gene>
<protein>
    <submittedName>
        <fullName evidence="1">Hypothetical cytosolic protein</fullName>
    </submittedName>
</protein>
<name>Q2LV31_SYNAS</name>
<evidence type="ECO:0000313" key="2">
    <source>
        <dbReference type="Proteomes" id="UP000001933"/>
    </source>
</evidence>
<evidence type="ECO:0000313" key="1">
    <source>
        <dbReference type="EMBL" id="ABC77938.1"/>
    </source>
</evidence>
<reference evidence="1 2" key="1">
    <citation type="journal article" date="2007" name="Proc. Natl. Acad. Sci. U.S.A.">
        <title>The genome of Syntrophus aciditrophicus: life at the thermodynamic limit of microbial growth.</title>
        <authorList>
            <person name="McInerney M.J."/>
            <person name="Rohlin L."/>
            <person name="Mouttaki H."/>
            <person name="Kim U."/>
            <person name="Krupp R.S."/>
            <person name="Rios-Hernandez L."/>
            <person name="Sieber J."/>
            <person name="Struchtemeyer C.G."/>
            <person name="Bhattacharyya A."/>
            <person name="Campbell J.W."/>
            <person name="Gunsalus R.P."/>
        </authorList>
    </citation>
    <scope>NUCLEOTIDE SEQUENCE [LARGE SCALE GENOMIC DNA]</scope>
    <source>
        <strain evidence="1 2">SB</strain>
    </source>
</reference>
<dbReference type="HOGENOM" id="CLU_2977612_0_0_7"/>
<dbReference type="STRING" id="56780.SYN_00650"/>
<dbReference type="Proteomes" id="UP000001933">
    <property type="component" value="Chromosome"/>
</dbReference>
<dbReference type="AlphaFoldDB" id="Q2LV31"/>